<gene>
    <name evidence="2" type="ORF">HER15_02925</name>
</gene>
<proteinExistence type="predicted"/>
<feature type="transmembrane region" description="Helical" evidence="1">
    <location>
        <begin position="29"/>
        <end position="46"/>
    </location>
</feature>
<evidence type="ECO:0000313" key="2">
    <source>
        <dbReference type="EMBL" id="UTD14487.1"/>
    </source>
</evidence>
<sequence length="59" mass="6900">MDYYYILLLVIAAFLSIKGEKKTNRKKLFIWIYIVLIGVALMYNFGESIGQMIYKITST</sequence>
<keyword evidence="1" id="KW-0812">Transmembrane</keyword>
<accession>A0AAE9SEK9</accession>
<keyword evidence="1" id="KW-0472">Membrane</keyword>
<dbReference type="EMBL" id="CP050861">
    <property type="protein sequence ID" value="UTD14487.1"/>
    <property type="molecule type" value="Genomic_DNA"/>
</dbReference>
<keyword evidence="1" id="KW-1133">Transmembrane helix</keyword>
<dbReference type="AlphaFoldDB" id="A0AAE9SEK9"/>
<protein>
    <submittedName>
        <fullName evidence="2">Uncharacterized protein</fullName>
    </submittedName>
</protein>
<evidence type="ECO:0000256" key="1">
    <source>
        <dbReference type="SAM" id="Phobius"/>
    </source>
</evidence>
<name>A0AAE9SEK9_9FLAO</name>
<reference evidence="2" key="1">
    <citation type="submission" date="2020-04" db="EMBL/GenBank/DDBJ databases">
        <title>Tenacibaculum mesophilum bac2.</title>
        <authorList>
            <person name="Li M."/>
        </authorList>
    </citation>
    <scope>NUCLEOTIDE SEQUENCE</scope>
    <source>
        <strain evidence="2">Bac2</strain>
    </source>
</reference>
<dbReference type="RefSeq" id="WP_047787850.1">
    <property type="nucleotide sequence ID" value="NZ_CP050861.1"/>
</dbReference>
<dbReference type="Proteomes" id="UP001056837">
    <property type="component" value="Chromosome"/>
</dbReference>
<evidence type="ECO:0000313" key="3">
    <source>
        <dbReference type="Proteomes" id="UP001056837"/>
    </source>
</evidence>
<organism evidence="2 3">
    <name type="scientific">Tenacibaculum mesophilum</name>
    <dbReference type="NCBI Taxonomy" id="104268"/>
    <lineage>
        <taxon>Bacteria</taxon>
        <taxon>Pseudomonadati</taxon>
        <taxon>Bacteroidota</taxon>
        <taxon>Flavobacteriia</taxon>
        <taxon>Flavobacteriales</taxon>
        <taxon>Flavobacteriaceae</taxon>
        <taxon>Tenacibaculum</taxon>
    </lineage>
</organism>